<accession>J6F593</accession>
<proteinExistence type="predicted"/>
<evidence type="ECO:0000313" key="3">
    <source>
        <dbReference type="Proteomes" id="UP000002748"/>
    </source>
</evidence>
<dbReference type="GeneID" id="25989817"/>
<comment type="caution">
    <text evidence="2">The sequence shown here is derived from an EMBL/GenBank/DDBJ whole genome shotgun (WGS) entry which is preliminary data.</text>
</comment>
<sequence length="406" mass="46114">MSSPTKPRTTGESEPWANGLEGVTVLPTEECLQNYPLPPIDSIGLPAHLGLFPRTNHIENFGYPFYLFEDGHYEWKLRWVARATSRAWTRAIAAKDIDLVIPPRERLRDPQGKERQALLEESLCLAIADKALEINVWARNIRAMYKIRNLTFEDWVDCDLGRDDIDHRLQAHFPSEPWILNTDGLAELAMRVCTYALNTVYEMLYDSREQVDKSFESFPLGLMEKWYPDRDDLPPERFTCVVLEESDTDDPHGRESDTAETFLDVEGNVREPDSAELQRIERWEEEWGSPMPPPQPVLPTLADWWEAKARMEEKQQGKSAHEDAPVAHLFACPSYAQAARRNVPATSGPSPQDSLKQAVAPVGTGAELQGEGDTGGWQESVGRRELRRRRKARQSGAGKEVPHTLM</sequence>
<dbReference type="Proteomes" id="UP000002748">
    <property type="component" value="Unassembled WGS sequence"/>
</dbReference>
<dbReference type="VEuPathDB" id="FungiDB:A1Q1_06305"/>
<feature type="region of interest" description="Disordered" evidence="1">
    <location>
        <begin position="341"/>
        <end position="406"/>
    </location>
</feature>
<protein>
    <submittedName>
        <fullName evidence="2">Uncharacterized protein</fullName>
    </submittedName>
</protein>
<reference evidence="2 3" key="1">
    <citation type="journal article" date="2012" name="Eukaryot. Cell">
        <title>Draft genome sequence of CBS 2479, the standard type strain of Trichosporon asahii.</title>
        <authorList>
            <person name="Yang R.Y."/>
            <person name="Li H.T."/>
            <person name="Zhu H."/>
            <person name="Zhou G.P."/>
            <person name="Wang M."/>
            <person name="Wang L."/>
        </authorList>
    </citation>
    <scope>NUCLEOTIDE SEQUENCE [LARGE SCALE GENOMIC DNA]</scope>
    <source>
        <strain evidence="3">ATCC 90039 / CBS 2479 / JCM 2466 / KCTC 7840 / NCYC 2677 / UAMH 7654</strain>
    </source>
</reference>
<dbReference type="AlphaFoldDB" id="J6F593"/>
<evidence type="ECO:0000256" key="1">
    <source>
        <dbReference type="SAM" id="MobiDB-lite"/>
    </source>
</evidence>
<evidence type="ECO:0000313" key="2">
    <source>
        <dbReference type="EMBL" id="EJT52199.1"/>
    </source>
</evidence>
<gene>
    <name evidence="2" type="ORF">A1Q1_06305</name>
</gene>
<dbReference type="EMBL" id="ALBS01000032">
    <property type="protein sequence ID" value="EJT52199.1"/>
    <property type="molecule type" value="Genomic_DNA"/>
</dbReference>
<organism evidence="2 3">
    <name type="scientific">Trichosporon asahii var. asahii (strain ATCC 90039 / CBS 2479 / JCM 2466 / KCTC 7840 / NBRC 103889/ NCYC 2677 / UAMH 7654)</name>
    <name type="common">Yeast</name>
    <dbReference type="NCBI Taxonomy" id="1186058"/>
    <lineage>
        <taxon>Eukaryota</taxon>
        <taxon>Fungi</taxon>
        <taxon>Dikarya</taxon>
        <taxon>Basidiomycota</taxon>
        <taxon>Agaricomycotina</taxon>
        <taxon>Tremellomycetes</taxon>
        <taxon>Trichosporonales</taxon>
        <taxon>Trichosporonaceae</taxon>
        <taxon>Trichosporon</taxon>
    </lineage>
</organism>
<dbReference type="HOGENOM" id="CLU_678236_0_0_1"/>
<name>J6F593_TRIAS</name>
<dbReference type="RefSeq" id="XP_014183384.1">
    <property type="nucleotide sequence ID" value="XM_014327909.1"/>
</dbReference>
<feature type="compositionally biased region" description="Polar residues" evidence="1">
    <location>
        <begin position="344"/>
        <end position="355"/>
    </location>
</feature>
<dbReference type="KEGG" id="tasa:A1Q1_06305"/>